<evidence type="ECO:0000313" key="11">
    <source>
        <dbReference type="Proteomes" id="UP000271241"/>
    </source>
</evidence>
<reference evidence="11" key="1">
    <citation type="journal article" date="2018" name="Nat. Microbiol.">
        <title>Leveraging single-cell genomics to expand the fungal tree of life.</title>
        <authorList>
            <person name="Ahrendt S.R."/>
            <person name="Quandt C.A."/>
            <person name="Ciobanu D."/>
            <person name="Clum A."/>
            <person name="Salamov A."/>
            <person name="Andreopoulos B."/>
            <person name="Cheng J.F."/>
            <person name="Woyke T."/>
            <person name="Pelin A."/>
            <person name="Henrissat B."/>
            <person name="Reynolds N.K."/>
            <person name="Benny G.L."/>
            <person name="Smith M.E."/>
            <person name="James T.Y."/>
            <person name="Grigoriev I.V."/>
        </authorList>
    </citation>
    <scope>NUCLEOTIDE SEQUENCE [LARGE SCALE GENOMIC DNA]</scope>
    <source>
        <strain evidence="11">RSA 1356</strain>
    </source>
</reference>
<dbReference type="InterPro" id="IPR027417">
    <property type="entry name" value="P-loop_NTPase"/>
</dbReference>
<dbReference type="STRING" id="78915.A0A4P9XXK8"/>
<dbReference type="PANTHER" id="PTHR12896:SF1">
    <property type="entry name" value="ELONGATOR COMPLEX PROTEIN 4"/>
    <property type="match status" value="1"/>
</dbReference>
<dbReference type="PANTHER" id="PTHR12896">
    <property type="entry name" value="PAX6 NEIGHBOR PROTEIN PAXNEB"/>
    <property type="match status" value="1"/>
</dbReference>
<evidence type="ECO:0000256" key="3">
    <source>
        <dbReference type="ARBA" id="ARBA00005043"/>
    </source>
</evidence>
<organism evidence="10 11">
    <name type="scientific">Thamnocephalis sphaerospora</name>
    <dbReference type="NCBI Taxonomy" id="78915"/>
    <lineage>
        <taxon>Eukaryota</taxon>
        <taxon>Fungi</taxon>
        <taxon>Fungi incertae sedis</taxon>
        <taxon>Zoopagomycota</taxon>
        <taxon>Zoopagomycotina</taxon>
        <taxon>Zoopagomycetes</taxon>
        <taxon>Zoopagales</taxon>
        <taxon>Sigmoideomycetaceae</taxon>
        <taxon>Thamnocephalis</taxon>
    </lineage>
</organism>
<evidence type="ECO:0000256" key="1">
    <source>
        <dbReference type="ARBA" id="ARBA00004123"/>
    </source>
</evidence>
<comment type="pathway">
    <text evidence="3">tRNA modification; 5-methoxycarbonylmethyl-2-thiouridine-tRNA biosynthesis.</text>
</comment>
<comment type="subcellular location">
    <subcellularLocation>
        <location evidence="2">Cytoplasm</location>
    </subcellularLocation>
    <subcellularLocation>
        <location evidence="1">Nucleus</location>
    </subcellularLocation>
</comment>
<feature type="compositionally biased region" description="Gly residues" evidence="9">
    <location>
        <begin position="400"/>
        <end position="413"/>
    </location>
</feature>
<dbReference type="Gene3D" id="3.40.50.300">
    <property type="entry name" value="P-loop containing nucleotide triphosphate hydrolases"/>
    <property type="match status" value="1"/>
</dbReference>
<dbReference type="Pfam" id="PF05625">
    <property type="entry name" value="PAXNEB"/>
    <property type="match status" value="1"/>
</dbReference>
<evidence type="ECO:0000256" key="6">
    <source>
        <dbReference type="ARBA" id="ARBA00022490"/>
    </source>
</evidence>
<dbReference type="AlphaFoldDB" id="A0A4P9XXK8"/>
<feature type="region of interest" description="Disordered" evidence="9">
    <location>
        <begin position="371"/>
        <end position="413"/>
    </location>
</feature>
<evidence type="ECO:0000313" key="10">
    <source>
        <dbReference type="EMBL" id="RKP11054.1"/>
    </source>
</evidence>
<keyword evidence="8" id="KW-0539">Nucleus</keyword>
<keyword evidence="6" id="KW-0963">Cytoplasm</keyword>
<feature type="compositionally biased region" description="Low complexity" evidence="9">
    <location>
        <begin position="382"/>
        <end position="397"/>
    </location>
</feature>
<dbReference type="UniPathway" id="UPA00988"/>
<name>A0A4P9XXK8_9FUNG</name>
<keyword evidence="11" id="KW-1185">Reference proteome</keyword>
<evidence type="ECO:0000256" key="7">
    <source>
        <dbReference type="ARBA" id="ARBA00022694"/>
    </source>
</evidence>
<accession>A0A4P9XXK8</accession>
<gene>
    <name evidence="10" type="ORF">THASP1DRAFT_27153</name>
</gene>
<dbReference type="GO" id="GO:0033588">
    <property type="term" value="C:elongator holoenzyme complex"/>
    <property type="evidence" value="ECO:0007669"/>
    <property type="project" value="InterPro"/>
</dbReference>
<evidence type="ECO:0000256" key="2">
    <source>
        <dbReference type="ARBA" id="ARBA00004496"/>
    </source>
</evidence>
<comment type="similarity">
    <text evidence="4">Belongs to the ELP4 family.</text>
</comment>
<dbReference type="InterPro" id="IPR008728">
    <property type="entry name" value="Elongator_complex_protein_4"/>
</dbReference>
<feature type="region of interest" description="Disordered" evidence="9">
    <location>
        <begin position="1"/>
        <end position="20"/>
    </location>
</feature>
<protein>
    <recommendedName>
        <fullName evidence="5">Elongator complex protein 4</fullName>
    </recommendedName>
</protein>
<keyword evidence="7" id="KW-0819">tRNA processing</keyword>
<evidence type="ECO:0000256" key="5">
    <source>
        <dbReference type="ARBA" id="ARBA00020265"/>
    </source>
</evidence>
<dbReference type="CDD" id="cd19494">
    <property type="entry name" value="Elp4"/>
    <property type="match status" value="1"/>
</dbReference>
<dbReference type="Proteomes" id="UP000271241">
    <property type="component" value="Unassembled WGS sequence"/>
</dbReference>
<evidence type="ECO:0000256" key="4">
    <source>
        <dbReference type="ARBA" id="ARBA00007573"/>
    </source>
</evidence>
<dbReference type="EMBL" id="KZ992428">
    <property type="protein sequence ID" value="RKP11054.1"/>
    <property type="molecule type" value="Genomic_DNA"/>
</dbReference>
<evidence type="ECO:0000256" key="8">
    <source>
        <dbReference type="ARBA" id="ARBA00023242"/>
    </source>
</evidence>
<dbReference type="GO" id="GO:0002098">
    <property type="term" value="P:tRNA wobble uridine modification"/>
    <property type="evidence" value="ECO:0007669"/>
    <property type="project" value="InterPro"/>
</dbReference>
<dbReference type="GO" id="GO:0005737">
    <property type="term" value="C:cytoplasm"/>
    <property type="evidence" value="ECO:0007669"/>
    <property type="project" value="UniProtKB-SubCell"/>
</dbReference>
<proteinExistence type="inferred from homology"/>
<sequence length="413" mass="44031">MSSFKRRTPASQPAPPTGTRLSAYNSQLLTSSGVSSLDDILASDACGGLPVGTLLIVREDQQTRYAQLLLRYFLAQGMAHGHGMLVASADEAPDALLRRLPGWTDVTTEPKQESGTPAAVPADSEADRMKIAWRYQKLKRVDGGSTDMGQGASSAATFCHRFDLTKTVREEQLAAASVCCVPMDYLAQYNGAEHGKPADPYAHLYAEIAKQVDGEYSAVAKPVTGDAPRRILRIAIQSLASPSWPAASPQATFQFLHSLRGLLRYSLAVAMITLPAYLYESVAATSQSAAWLRRLEHCADLVLELRSFTDEERAAMGATDSATGYHGTLQIRRAAGVNTLLSTSVKYGHPAENLAFRQRRHGLMVETFHLPPEGGVTERRSAPAAGSGSASRANPSAKLGCGGGGGGVDPLAF</sequence>
<dbReference type="OrthoDB" id="289162at2759"/>
<dbReference type="GO" id="GO:0008023">
    <property type="term" value="C:transcription elongation factor complex"/>
    <property type="evidence" value="ECO:0007669"/>
    <property type="project" value="TreeGrafter"/>
</dbReference>
<evidence type="ECO:0000256" key="9">
    <source>
        <dbReference type="SAM" id="MobiDB-lite"/>
    </source>
</evidence>